<evidence type="ECO:0000256" key="2">
    <source>
        <dbReference type="ARBA" id="ARBA00006325"/>
    </source>
</evidence>
<evidence type="ECO:0008006" key="9">
    <source>
        <dbReference type="Google" id="ProtNLM"/>
    </source>
</evidence>
<dbReference type="Proteomes" id="UP000758155">
    <property type="component" value="Unassembled WGS sequence"/>
</dbReference>
<evidence type="ECO:0000256" key="5">
    <source>
        <dbReference type="ARBA" id="ARBA00023136"/>
    </source>
</evidence>
<dbReference type="PANTHER" id="PTHR22779:SF6">
    <property type="entry name" value="SD17342P"/>
    <property type="match status" value="1"/>
</dbReference>
<protein>
    <recommendedName>
        <fullName evidence="9">Integral membrane protein</fullName>
    </recommendedName>
</protein>
<comment type="subcellular location">
    <subcellularLocation>
        <location evidence="1">Membrane</location>
        <topology evidence="1">Multi-pass membrane protein</topology>
    </subcellularLocation>
</comment>
<evidence type="ECO:0000256" key="3">
    <source>
        <dbReference type="ARBA" id="ARBA00022692"/>
    </source>
</evidence>
<dbReference type="AlphaFoldDB" id="A0A9P4WMW1"/>
<dbReference type="Pfam" id="PF10190">
    <property type="entry name" value="Tmemb_170"/>
    <property type="match status" value="1"/>
</dbReference>
<dbReference type="PANTHER" id="PTHR22779">
    <property type="entry name" value="SD17342P"/>
    <property type="match status" value="1"/>
</dbReference>
<keyword evidence="8" id="KW-1185">Reference proteome</keyword>
<evidence type="ECO:0000313" key="7">
    <source>
        <dbReference type="EMBL" id="KAF3036833.1"/>
    </source>
</evidence>
<dbReference type="GO" id="GO:0016020">
    <property type="term" value="C:membrane"/>
    <property type="evidence" value="ECO:0007669"/>
    <property type="project" value="UniProtKB-SubCell"/>
</dbReference>
<gene>
    <name evidence="7" type="ORF">E8E12_007144</name>
</gene>
<dbReference type="EMBL" id="SWKV01000047">
    <property type="protein sequence ID" value="KAF3036833.1"/>
    <property type="molecule type" value="Genomic_DNA"/>
</dbReference>
<evidence type="ECO:0000313" key="8">
    <source>
        <dbReference type="Proteomes" id="UP000758155"/>
    </source>
</evidence>
<dbReference type="OrthoDB" id="2131401at2759"/>
<feature type="transmembrane region" description="Helical" evidence="6">
    <location>
        <begin position="65"/>
        <end position="88"/>
    </location>
</feature>
<keyword evidence="3 6" id="KW-0812">Transmembrane</keyword>
<reference evidence="7" key="1">
    <citation type="submission" date="2019-04" db="EMBL/GenBank/DDBJ databases">
        <title>Sequencing of skin fungus with MAO and IRED activity.</title>
        <authorList>
            <person name="Marsaioli A.J."/>
            <person name="Bonatto J.M.C."/>
            <person name="Reis Junior O."/>
        </authorList>
    </citation>
    <scope>NUCLEOTIDE SEQUENCE</scope>
    <source>
        <strain evidence="7">28M1</strain>
    </source>
</reference>
<proteinExistence type="inferred from homology"/>
<feature type="transmembrane region" description="Helical" evidence="6">
    <location>
        <begin position="134"/>
        <end position="155"/>
    </location>
</feature>
<organism evidence="7 8">
    <name type="scientific">Didymella heteroderae</name>
    <dbReference type="NCBI Taxonomy" id="1769908"/>
    <lineage>
        <taxon>Eukaryota</taxon>
        <taxon>Fungi</taxon>
        <taxon>Dikarya</taxon>
        <taxon>Ascomycota</taxon>
        <taxon>Pezizomycotina</taxon>
        <taxon>Dothideomycetes</taxon>
        <taxon>Pleosporomycetidae</taxon>
        <taxon>Pleosporales</taxon>
        <taxon>Pleosporineae</taxon>
        <taxon>Didymellaceae</taxon>
        <taxon>Didymella</taxon>
    </lineage>
</organism>
<comment type="similarity">
    <text evidence="2">Belongs to the TMEM170 family.</text>
</comment>
<evidence type="ECO:0000256" key="1">
    <source>
        <dbReference type="ARBA" id="ARBA00004141"/>
    </source>
</evidence>
<name>A0A9P4WMW1_9PLEO</name>
<keyword evidence="5 6" id="KW-0472">Membrane</keyword>
<dbReference type="InterPro" id="IPR019334">
    <property type="entry name" value="TMEM170A/B/YPR153W-like"/>
</dbReference>
<comment type="caution">
    <text evidence="7">The sequence shown here is derived from an EMBL/GenBank/DDBJ whole genome shotgun (WGS) entry which is preliminary data.</text>
</comment>
<feature type="transmembrane region" description="Helical" evidence="6">
    <location>
        <begin position="100"/>
        <end position="122"/>
    </location>
</feature>
<accession>A0A9P4WMW1</accession>
<sequence>MHGADVTLQRTSRATFDIAFIQRLDSAAPLGYTTPVFPSLYWPLPPGAAQSFYLYNPGDILRFTIYWTLLLVGGIHLVVALWACMIQWRNWKIIWVVPPLFTVVGALEGLIAGAIVGGLLGGVYQSGYFEMSTWIPFVWGCINAMVLILSSFAIYGGL</sequence>
<evidence type="ECO:0000256" key="6">
    <source>
        <dbReference type="SAM" id="Phobius"/>
    </source>
</evidence>
<keyword evidence="4 6" id="KW-1133">Transmembrane helix</keyword>
<evidence type="ECO:0000256" key="4">
    <source>
        <dbReference type="ARBA" id="ARBA00022989"/>
    </source>
</evidence>